<keyword evidence="11" id="KW-0539">Nucleus</keyword>
<dbReference type="InterPro" id="IPR015637">
    <property type="entry name" value="MUG/TDG"/>
</dbReference>
<feature type="compositionally biased region" description="Polar residues" evidence="18">
    <location>
        <begin position="554"/>
        <end position="625"/>
    </location>
</feature>
<feature type="region of interest" description="Disordered" evidence="18">
    <location>
        <begin position="94"/>
        <end position="173"/>
    </location>
</feature>
<dbReference type="CDD" id="cd10028">
    <property type="entry name" value="UDG-F2_TDG_MUG"/>
    <property type="match status" value="1"/>
</dbReference>
<evidence type="ECO:0000256" key="13">
    <source>
        <dbReference type="ARBA" id="ARBA00061261"/>
    </source>
</evidence>
<feature type="compositionally biased region" description="Polar residues" evidence="18">
    <location>
        <begin position="22"/>
        <end position="32"/>
    </location>
</feature>
<dbReference type="GO" id="GO:0005654">
    <property type="term" value="C:nucleoplasm"/>
    <property type="evidence" value="ECO:0007669"/>
    <property type="project" value="UniProtKB-ARBA"/>
</dbReference>
<keyword evidence="2" id="KW-1017">Isopeptide bond</keyword>
<dbReference type="PANTHER" id="PTHR12159:SF9">
    <property type="entry name" value="G_T MISMATCH-SPECIFIC THYMINE DNA GLYCOSYLASE"/>
    <property type="match status" value="1"/>
</dbReference>
<name>A0AAD9KCS4_9ANNE</name>
<dbReference type="GO" id="GO:0032183">
    <property type="term" value="F:SUMO binding"/>
    <property type="evidence" value="ECO:0007669"/>
    <property type="project" value="UniProtKB-ARBA"/>
</dbReference>
<keyword evidence="8" id="KW-0010">Activator</keyword>
<dbReference type="GO" id="GO:0003677">
    <property type="term" value="F:DNA binding"/>
    <property type="evidence" value="ECO:0007669"/>
    <property type="project" value="UniProtKB-ARBA"/>
</dbReference>
<evidence type="ECO:0000256" key="9">
    <source>
        <dbReference type="ARBA" id="ARBA00023163"/>
    </source>
</evidence>
<dbReference type="GO" id="GO:0040029">
    <property type="term" value="P:epigenetic regulation of gene expression"/>
    <property type="evidence" value="ECO:0007669"/>
    <property type="project" value="UniProtKB-ARBA"/>
</dbReference>
<keyword evidence="9" id="KW-0804">Transcription</keyword>
<keyword evidence="3" id="KW-0227">DNA damage</keyword>
<evidence type="ECO:0000256" key="15">
    <source>
        <dbReference type="ARBA" id="ARBA00066769"/>
    </source>
</evidence>
<dbReference type="InterPro" id="IPR036895">
    <property type="entry name" value="Uracil-DNA_glycosylase-like_sf"/>
</dbReference>
<protein>
    <recommendedName>
        <fullName evidence="16">G/T mismatch-specific thymine DNA glycosylase</fullName>
        <ecNumber evidence="15">3.2.2.29</ecNumber>
    </recommendedName>
    <alternativeName>
        <fullName evidence="17">Thymine-DNA glycosylase</fullName>
    </alternativeName>
</protein>
<comment type="similarity">
    <text evidence="13">Belongs to the uracil-DNA glycosylase (UDG) superfamily. TDG/mug family.</text>
</comment>
<evidence type="ECO:0000256" key="12">
    <source>
        <dbReference type="ARBA" id="ARBA00052915"/>
    </source>
</evidence>
<evidence type="ECO:0000256" key="1">
    <source>
        <dbReference type="ARBA" id="ARBA00004123"/>
    </source>
</evidence>
<accession>A0AAD9KCS4</accession>
<evidence type="ECO:0000256" key="5">
    <source>
        <dbReference type="ARBA" id="ARBA00022843"/>
    </source>
</evidence>
<evidence type="ECO:0000256" key="7">
    <source>
        <dbReference type="ARBA" id="ARBA00023015"/>
    </source>
</evidence>
<dbReference type="AlphaFoldDB" id="A0AAD9KCS4"/>
<feature type="region of interest" description="Disordered" evidence="18">
    <location>
        <begin position="554"/>
        <end position="669"/>
    </location>
</feature>
<evidence type="ECO:0000256" key="8">
    <source>
        <dbReference type="ARBA" id="ARBA00023159"/>
    </source>
</evidence>
<feature type="domain" description="Uracil-DNA glycosylase-like" evidence="19">
    <location>
        <begin position="216"/>
        <end position="358"/>
    </location>
</feature>
<organism evidence="20 21">
    <name type="scientific">Paralvinella palmiformis</name>
    <dbReference type="NCBI Taxonomy" id="53620"/>
    <lineage>
        <taxon>Eukaryota</taxon>
        <taxon>Metazoa</taxon>
        <taxon>Spiralia</taxon>
        <taxon>Lophotrochozoa</taxon>
        <taxon>Annelida</taxon>
        <taxon>Polychaeta</taxon>
        <taxon>Sedentaria</taxon>
        <taxon>Canalipalpata</taxon>
        <taxon>Terebellida</taxon>
        <taxon>Terebelliformia</taxon>
        <taxon>Alvinellidae</taxon>
        <taxon>Paralvinella</taxon>
    </lineage>
</organism>
<dbReference type="FunFam" id="3.40.470.10:FF:000002">
    <property type="entry name" value="G/T mismatch-specific thymine DNA glycosylase"/>
    <property type="match status" value="1"/>
</dbReference>
<keyword evidence="5" id="KW-0832">Ubl conjugation</keyword>
<dbReference type="Gene3D" id="3.40.470.10">
    <property type="entry name" value="Uracil-DNA glycosylase-like domain"/>
    <property type="match status" value="1"/>
</dbReference>
<dbReference type="PANTHER" id="PTHR12159">
    <property type="entry name" value="G/T AND G/U MISMATCH-SPECIFIC DNA GLYCOSYLASE"/>
    <property type="match status" value="1"/>
</dbReference>
<evidence type="ECO:0000256" key="17">
    <source>
        <dbReference type="ARBA" id="ARBA00083221"/>
    </source>
</evidence>
<keyword evidence="6" id="KW-0156">Chromatin regulator</keyword>
<evidence type="ECO:0000259" key="19">
    <source>
        <dbReference type="Pfam" id="PF03167"/>
    </source>
</evidence>
<sequence>MMANTAPYYHGMQPPTKYKSDASMSNGQNISSKSDKLALKIKDEPPDWTLNNSNMANPYCAGGGMGPFMSMHHGMYPGPHMGMMTAFPGQLAMNGMTPHPLPGLPPPLTHPPHGGAPPSRSPQSTSNIPMIKQEIQNTGYQNCSQSSTSTNSSTTTTTSSAANKKSKKPVDKKPCTDIVKKEIKQETLTDSMPVKKKRDRFNGMTEEEVMKRTLPDHLCHNLDILIVGINPGLTAAYIGHHYAGPGNHMWKCLYLSGLIPEPMNAYDDYKLKEYGIGFTNIVERTSRGSVDLTKKEIKAGGDVLLEKIQKYKPKIVVFNGKGIYEIFCGHKNFYIGKQPDKIPGTDTFVYVMPSSSARCSQLPRAVDKVPFYVALKKLRDHVRGEIKELNEADVTFPDLELKVEPKKDKALKLKEEAAIANSKDKKKGLKRKSCENDSLDNLAMSAMNSAHHGMSQFVHPGSLGPPLGFPWQQHVGISGLQALSGPPGQQASLDGLFTSSHMLIKQEDLNELANYGITANTFAGQSYLTGCPAPKLPTVSHPAPWHSAACNNSSSQYGSHFNSAPAPSTNSLPSPTGYRTNGSNSSLSPHQLPNSNPSCRANGHCYSSPSYVPQQGPSNENNLSPNRGGPPHTPGPLSPSYPTGQHTPQAHQPYPYQYNSGPGQSMGFG</sequence>
<evidence type="ECO:0000256" key="2">
    <source>
        <dbReference type="ARBA" id="ARBA00022499"/>
    </source>
</evidence>
<keyword evidence="7" id="KW-0805">Transcription regulation</keyword>
<dbReference type="Pfam" id="PF03167">
    <property type="entry name" value="UDG"/>
    <property type="match status" value="1"/>
</dbReference>
<dbReference type="InterPro" id="IPR005122">
    <property type="entry name" value="Uracil-DNA_glycosylase-like"/>
</dbReference>
<proteinExistence type="inferred from homology"/>
<evidence type="ECO:0000256" key="3">
    <source>
        <dbReference type="ARBA" id="ARBA00022763"/>
    </source>
</evidence>
<dbReference type="GO" id="GO:0004844">
    <property type="term" value="F:uracil DNA N-glycosylase activity"/>
    <property type="evidence" value="ECO:0007669"/>
    <property type="project" value="TreeGrafter"/>
</dbReference>
<feature type="compositionally biased region" description="Pro residues" evidence="18">
    <location>
        <begin position="99"/>
        <end position="110"/>
    </location>
</feature>
<evidence type="ECO:0000313" key="20">
    <source>
        <dbReference type="EMBL" id="KAK2168315.1"/>
    </source>
</evidence>
<evidence type="ECO:0000256" key="18">
    <source>
        <dbReference type="SAM" id="MobiDB-lite"/>
    </source>
</evidence>
<evidence type="ECO:0000256" key="10">
    <source>
        <dbReference type="ARBA" id="ARBA00023204"/>
    </source>
</evidence>
<comment type="caution">
    <text evidence="20">The sequence shown here is derived from an EMBL/GenBank/DDBJ whole genome shotgun (WGS) entry which is preliminary data.</text>
</comment>
<evidence type="ECO:0000313" key="21">
    <source>
        <dbReference type="Proteomes" id="UP001208570"/>
    </source>
</evidence>
<evidence type="ECO:0000256" key="14">
    <source>
        <dbReference type="ARBA" id="ARBA00064519"/>
    </source>
</evidence>
<keyword evidence="10" id="KW-0234">DNA repair</keyword>
<evidence type="ECO:0000256" key="4">
    <source>
        <dbReference type="ARBA" id="ARBA00022801"/>
    </source>
</evidence>
<feature type="region of interest" description="Disordered" evidence="18">
    <location>
        <begin position="14"/>
        <end position="36"/>
    </location>
</feature>
<comment type="subcellular location">
    <subcellularLocation>
        <location evidence="1">Nucleus</location>
    </subcellularLocation>
</comment>
<dbReference type="EMBL" id="JAODUP010000018">
    <property type="protein sequence ID" value="KAK2168315.1"/>
    <property type="molecule type" value="Genomic_DNA"/>
</dbReference>
<keyword evidence="4" id="KW-0378">Hydrolase</keyword>
<reference evidence="20" key="1">
    <citation type="journal article" date="2023" name="Mol. Biol. Evol.">
        <title>Third-Generation Sequencing Reveals the Adaptive Role of the Epigenome in Three Deep-Sea Polychaetes.</title>
        <authorList>
            <person name="Perez M."/>
            <person name="Aroh O."/>
            <person name="Sun Y."/>
            <person name="Lan Y."/>
            <person name="Juniper S.K."/>
            <person name="Young C.R."/>
            <person name="Angers B."/>
            <person name="Qian P.Y."/>
        </authorList>
    </citation>
    <scope>NUCLEOTIDE SEQUENCE</scope>
    <source>
        <strain evidence="20">P08H-3</strain>
    </source>
</reference>
<dbReference type="Proteomes" id="UP001208570">
    <property type="component" value="Unassembled WGS sequence"/>
</dbReference>
<gene>
    <name evidence="20" type="ORF">LSH36_18g09012</name>
</gene>
<evidence type="ECO:0000256" key="6">
    <source>
        <dbReference type="ARBA" id="ARBA00022853"/>
    </source>
</evidence>
<comment type="subunit">
    <text evidence="14">Homodimer. Interacts with AICDA and GADD45A.</text>
</comment>
<feature type="compositionally biased region" description="Low complexity" evidence="18">
    <location>
        <begin position="146"/>
        <end position="163"/>
    </location>
</feature>
<dbReference type="GO" id="GO:0141016">
    <property type="term" value="F:G/T mismatch-specific thymine-DNA glycosylase activity"/>
    <property type="evidence" value="ECO:0007669"/>
    <property type="project" value="UniProtKB-EC"/>
</dbReference>
<comment type="catalytic activity">
    <reaction evidence="12">
        <text>Hydrolyzes mismatched double-stranded DNA and polynucleotides, releasing free thymine.</text>
        <dbReference type="EC" id="3.2.2.29"/>
    </reaction>
</comment>
<dbReference type="SUPFAM" id="SSF52141">
    <property type="entry name" value="Uracil-DNA glycosylase-like"/>
    <property type="match status" value="1"/>
</dbReference>
<keyword evidence="21" id="KW-1185">Reference proteome</keyword>
<feature type="compositionally biased region" description="Polar residues" evidence="18">
    <location>
        <begin position="640"/>
        <end position="650"/>
    </location>
</feature>
<feature type="compositionally biased region" description="Polar residues" evidence="18">
    <location>
        <begin position="121"/>
        <end position="145"/>
    </location>
</feature>
<evidence type="ECO:0000256" key="16">
    <source>
        <dbReference type="ARBA" id="ARBA00071248"/>
    </source>
</evidence>
<dbReference type="GO" id="GO:0006285">
    <property type="term" value="P:base-excision repair, AP site formation"/>
    <property type="evidence" value="ECO:0007669"/>
    <property type="project" value="InterPro"/>
</dbReference>
<evidence type="ECO:0000256" key="11">
    <source>
        <dbReference type="ARBA" id="ARBA00023242"/>
    </source>
</evidence>
<dbReference type="EC" id="3.2.2.29" evidence="15"/>